<dbReference type="InterPro" id="IPR012451">
    <property type="entry name" value="DUF1656"/>
</dbReference>
<name>A0A933VU26_RHOPL</name>
<keyword evidence="2 5" id="KW-0812">Transmembrane</keyword>
<accession>A0A933VU26</accession>
<feature type="transmembrane region" description="Helical" evidence="5">
    <location>
        <begin position="46"/>
        <end position="66"/>
    </location>
</feature>
<sequence>MYREVNAFGVYVAPFVVMMLIAWVATIPLGIVGARLQVGRRVWHPGLFNLSIYVVVLSTIVIVSGVRP</sequence>
<evidence type="ECO:0000313" key="6">
    <source>
        <dbReference type="EMBL" id="MBI5129364.1"/>
    </source>
</evidence>
<organism evidence="6 7">
    <name type="scientific">Rhodopseudomonas palustris</name>
    <dbReference type="NCBI Taxonomy" id="1076"/>
    <lineage>
        <taxon>Bacteria</taxon>
        <taxon>Pseudomonadati</taxon>
        <taxon>Pseudomonadota</taxon>
        <taxon>Alphaproteobacteria</taxon>
        <taxon>Hyphomicrobiales</taxon>
        <taxon>Nitrobacteraceae</taxon>
        <taxon>Rhodopseudomonas</taxon>
    </lineage>
</organism>
<keyword evidence="3 5" id="KW-1133">Transmembrane helix</keyword>
<evidence type="ECO:0000256" key="2">
    <source>
        <dbReference type="ARBA" id="ARBA00022692"/>
    </source>
</evidence>
<comment type="caution">
    <text evidence="6">The sequence shown here is derived from an EMBL/GenBank/DDBJ whole genome shotgun (WGS) entry which is preliminary data.</text>
</comment>
<dbReference type="Pfam" id="PF07869">
    <property type="entry name" value="DUF1656"/>
    <property type="match status" value="1"/>
</dbReference>
<evidence type="ECO:0000256" key="5">
    <source>
        <dbReference type="SAM" id="Phobius"/>
    </source>
</evidence>
<dbReference type="Proteomes" id="UP000782519">
    <property type="component" value="Unassembled WGS sequence"/>
</dbReference>
<protein>
    <submittedName>
        <fullName evidence="6">DUF1656 domain-containing protein</fullName>
    </submittedName>
</protein>
<dbReference type="AlphaFoldDB" id="A0A933VU26"/>
<keyword evidence="4 5" id="KW-0472">Membrane</keyword>
<reference evidence="6" key="1">
    <citation type="submission" date="2020-07" db="EMBL/GenBank/DDBJ databases">
        <title>Huge and variable diversity of episymbiotic CPR bacteria and DPANN archaea in groundwater ecosystems.</title>
        <authorList>
            <person name="He C.Y."/>
            <person name="Keren R."/>
            <person name="Whittaker M."/>
            <person name="Farag I.F."/>
            <person name="Doudna J."/>
            <person name="Cate J.H.D."/>
            <person name="Banfield J.F."/>
        </authorList>
    </citation>
    <scope>NUCLEOTIDE SEQUENCE</scope>
    <source>
        <strain evidence="6">NC_groundwater_1818_Pr3_B-0.1um_66_35</strain>
    </source>
</reference>
<keyword evidence="1" id="KW-1003">Cell membrane</keyword>
<feature type="transmembrane region" description="Helical" evidence="5">
    <location>
        <begin position="12"/>
        <end position="34"/>
    </location>
</feature>
<evidence type="ECO:0000256" key="3">
    <source>
        <dbReference type="ARBA" id="ARBA00022989"/>
    </source>
</evidence>
<evidence type="ECO:0000313" key="7">
    <source>
        <dbReference type="Proteomes" id="UP000782519"/>
    </source>
</evidence>
<evidence type="ECO:0000256" key="1">
    <source>
        <dbReference type="ARBA" id="ARBA00022475"/>
    </source>
</evidence>
<dbReference type="EMBL" id="JACRJB010000021">
    <property type="protein sequence ID" value="MBI5129364.1"/>
    <property type="molecule type" value="Genomic_DNA"/>
</dbReference>
<proteinExistence type="predicted"/>
<evidence type="ECO:0000256" key="4">
    <source>
        <dbReference type="ARBA" id="ARBA00023136"/>
    </source>
</evidence>
<gene>
    <name evidence="6" type="ORF">HZA66_07970</name>
</gene>